<name>A0ABW4JMX2_9BACL</name>
<evidence type="ECO:0000256" key="1">
    <source>
        <dbReference type="ARBA" id="ARBA00004141"/>
    </source>
</evidence>
<proteinExistence type="inferred from homology"/>
<dbReference type="EMBL" id="JBHUCX010000089">
    <property type="protein sequence ID" value="MFD1677211.1"/>
    <property type="molecule type" value="Genomic_DNA"/>
</dbReference>
<keyword evidence="9" id="KW-1185">Reference proteome</keyword>
<gene>
    <name evidence="8" type="ORF">ACFSB2_21285</name>
</gene>
<evidence type="ECO:0000256" key="5">
    <source>
        <dbReference type="ARBA" id="ARBA00023136"/>
    </source>
</evidence>
<comment type="caution">
    <text evidence="8">The sequence shown here is derived from an EMBL/GenBank/DDBJ whole genome shotgun (WGS) entry which is preliminary data.</text>
</comment>
<evidence type="ECO:0000313" key="8">
    <source>
        <dbReference type="EMBL" id="MFD1677211.1"/>
    </source>
</evidence>
<protein>
    <submittedName>
        <fullName evidence="8">ABC transporter permease</fullName>
    </submittedName>
</protein>
<dbReference type="InterPro" id="IPR035906">
    <property type="entry name" value="MetI-like_sf"/>
</dbReference>
<dbReference type="CDD" id="cd06261">
    <property type="entry name" value="TM_PBP2"/>
    <property type="match status" value="1"/>
</dbReference>
<feature type="transmembrane region" description="Helical" evidence="6">
    <location>
        <begin position="252"/>
        <end position="274"/>
    </location>
</feature>
<comment type="subcellular location">
    <subcellularLocation>
        <location evidence="6">Cell membrane</location>
        <topology evidence="6">Multi-pass membrane protein</topology>
    </subcellularLocation>
    <subcellularLocation>
        <location evidence="1">Membrane</location>
        <topology evidence="1">Multi-pass membrane protein</topology>
    </subcellularLocation>
</comment>
<dbReference type="Gene3D" id="1.10.3720.10">
    <property type="entry name" value="MetI-like"/>
    <property type="match status" value="1"/>
</dbReference>
<evidence type="ECO:0000256" key="6">
    <source>
        <dbReference type="RuleBase" id="RU363032"/>
    </source>
</evidence>
<reference evidence="9" key="1">
    <citation type="journal article" date="2019" name="Int. J. Syst. Evol. Microbiol.">
        <title>The Global Catalogue of Microorganisms (GCM) 10K type strain sequencing project: providing services to taxonomists for standard genome sequencing and annotation.</title>
        <authorList>
            <consortium name="The Broad Institute Genomics Platform"/>
            <consortium name="The Broad Institute Genome Sequencing Center for Infectious Disease"/>
            <person name="Wu L."/>
            <person name="Ma J."/>
        </authorList>
    </citation>
    <scope>NUCLEOTIDE SEQUENCE [LARGE SCALE GENOMIC DNA]</scope>
    <source>
        <strain evidence="9">CGMCC 1.12286</strain>
    </source>
</reference>
<dbReference type="InterPro" id="IPR000515">
    <property type="entry name" value="MetI-like"/>
</dbReference>
<keyword evidence="2 6" id="KW-0813">Transport</keyword>
<feature type="domain" description="ABC transmembrane type-1" evidence="7">
    <location>
        <begin position="105"/>
        <end position="321"/>
    </location>
</feature>
<evidence type="ECO:0000256" key="2">
    <source>
        <dbReference type="ARBA" id="ARBA00022448"/>
    </source>
</evidence>
<dbReference type="PANTHER" id="PTHR43376">
    <property type="entry name" value="OLIGOPEPTIDE TRANSPORT SYSTEM PERMEASE PROTEIN"/>
    <property type="match status" value="1"/>
</dbReference>
<accession>A0ABW4JMX2</accession>
<dbReference type="PROSITE" id="PS50928">
    <property type="entry name" value="ABC_TM1"/>
    <property type="match status" value="1"/>
</dbReference>
<comment type="similarity">
    <text evidence="6">Belongs to the binding-protein-dependent transport system permease family.</text>
</comment>
<dbReference type="SUPFAM" id="SSF161098">
    <property type="entry name" value="MetI-like"/>
    <property type="match status" value="1"/>
</dbReference>
<keyword evidence="4 6" id="KW-1133">Transmembrane helix</keyword>
<feature type="transmembrane region" description="Helical" evidence="6">
    <location>
        <begin position="145"/>
        <end position="174"/>
    </location>
</feature>
<organism evidence="8 9">
    <name type="scientific">Alicyclobacillus fodiniaquatilis</name>
    <dbReference type="NCBI Taxonomy" id="1661150"/>
    <lineage>
        <taxon>Bacteria</taxon>
        <taxon>Bacillati</taxon>
        <taxon>Bacillota</taxon>
        <taxon>Bacilli</taxon>
        <taxon>Bacillales</taxon>
        <taxon>Alicyclobacillaceae</taxon>
        <taxon>Alicyclobacillus</taxon>
    </lineage>
</organism>
<dbReference type="PANTHER" id="PTHR43376:SF1">
    <property type="entry name" value="OLIGOPEPTIDE TRANSPORT SYSTEM PERMEASE PROTEIN"/>
    <property type="match status" value="1"/>
</dbReference>
<feature type="transmembrane region" description="Helical" evidence="6">
    <location>
        <begin position="194"/>
        <end position="215"/>
    </location>
</feature>
<keyword evidence="5 6" id="KW-0472">Membrane</keyword>
<evidence type="ECO:0000313" key="9">
    <source>
        <dbReference type="Proteomes" id="UP001597079"/>
    </source>
</evidence>
<evidence type="ECO:0000259" key="7">
    <source>
        <dbReference type="PROSITE" id="PS50928"/>
    </source>
</evidence>
<dbReference type="Proteomes" id="UP001597079">
    <property type="component" value="Unassembled WGS sequence"/>
</dbReference>
<dbReference type="Pfam" id="PF00528">
    <property type="entry name" value="BPD_transp_1"/>
    <property type="match status" value="1"/>
</dbReference>
<evidence type="ECO:0000256" key="3">
    <source>
        <dbReference type="ARBA" id="ARBA00022692"/>
    </source>
</evidence>
<evidence type="ECO:0000256" key="4">
    <source>
        <dbReference type="ARBA" id="ARBA00022989"/>
    </source>
</evidence>
<feature type="transmembrane region" description="Helical" evidence="6">
    <location>
        <begin position="301"/>
        <end position="321"/>
    </location>
</feature>
<dbReference type="RefSeq" id="WP_377945126.1">
    <property type="nucleotide sequence ID" value="NZ_JBHUCX010000089.1"/>
</dbReference>
<sequence length="332" mass="36385">MSARGLAKRIGVLLLTVIATMIITFLLLRMMPGNIVGNLARTYASTYAVPIDQAYQIIAGMIHYNPKQPIDQQFYTYIKGILHGNLGQSIINTNVSVDQVIGRALPWTVFTLSISLVVSFLIGINLGSIMAWKRKSILDPIISTYAILSTAVPSFIIAILLLVFFAFQLAWFPVQGAYGAQETPGFNIPFMLSALYHAVLPIITYIIASLGGWALSMKGNAVNILGEDYITAAYIRGVPDSNIMKNYVKKNALLPLVTSLALQFGMMIGGSTIIESYFSYPGMGYYIGQATSNRDYPEMQGLFLVTAVAVMIANLIADLLYTKLDPRVKLED</sequence>
<feature type="transmembrane region" description="Helical" evidence="6">
    <location>
        <begin position="12"/>
        <end position="31"/>
    </location>
</feature>
<keyword evidence="3 6" id="KW-0812">Transmembrane</keyword>
<feature type="transmembrane region" description="Helical" evidence="6">
    <location>
        <begin position="104"/>
        <end position="124"/>
    </location>
</feature>